<dbReference type="AlphaFoldDB" id="A0A0F0GCM3"/>
<protein>
    <recommendedName>
        <fullName evidence="4">Epoxide hydrolase N-terminal domain-containing protein</fullName>
    </recommendedName>
</protein>
<proteinExistence type="inferred from homology"/>
<dbReference type="InterPro" id="IPR010497">
    <property type="entry name" value="Epoxide_hydro_N"/>
</dbReference>
<evidence type="ECO:0000256" key="3">
    <source>
        <dbReference type="ARBA" id="ARBA00022801"/>
    </source>
</evidence>
<dbReference type="GO" id="GO:0004301">
    <property type="term" value="F:epoxide hydrolase activity"/>
    <property type="evidence" value="ECO:0007669"/>
    <property type="project" value="TreeGrafter"/>
</dbReference>
<feature type="domain" description="Epoxide hydrolase N-terminal" evidence="4">
    <location>
        <begin position="9"/>
        <end position="115"/>
    </location>
</feature>
<dbReference type="PATRIC" id="fig|68170.10.peg.1975"/>
<evidence type="ECO:0000313" key="5">
    <source>
        <dbReference type="EMBL" id="KJK34082.1"/>
    </source>
</evidence>
<dbReference type="PIRSF" id="PIRSF001112">
    <property type="entry name" value="Epoxide_hydrolase"/>
    <property type="match status" value="1"/>
</dbReference>
<comment type="similarity">
    <text evidence="1">Belongs to the peptidase S33 family.</text>
</comment>
<evidence type="ECO:0000313" key="6">
    <source>
        <dbReference type="Proteomes" id="UP000033393"/>
    </source>
</evidence>
<dbReference type="Pfam" id="PF06441">
    <property type="entry name" value="EHN"/>
    <property type="match status" value="1"/>
</dbReference>
<sequence length="364" mass="39354">MVPSVSAMNTFRVEIPQSDLSDLRRRLQSARWPAQSGSGEWNRGVPVAELRSLAAYWADGFDWRAAEARLNAFPQFVTEIDGQRIHFVHVHVRGRRADALPLLLIHGWPSTFAEYSAVIADLAHDHHVVVPSIPGFGFSVPVTGAWEVSRTAAAFVRLMDSLGYPRYGIQAGDVGAGIAGAMSRLTPAVTAMHINGPSAHPFGGPLDLSGLSGVELARAERFNDLVATGLGYLQLMSTKPWTIGASLVDSPIGLLAWIYEKFHAWCSVVDRDALLTAVSIYWFTGTGATSAEFIYESMNAPGTWGAAAAPTGFATFAADTGIRSLLDPAHEAEHWTEYDSGGHFPAVEVPDLYVSDVLKFFSAR</sequence>
<dbReference type="PANTHER" id="PTHR21661">
    <property type="entry name" value="EPOXIDE HYDROLASE 1-RELATED"/>
    <property type="match status" value="1"/>
</dbReference>
<accession>A0A0F0GCM3</accession>
<name>A0A0F0GCM3_LENAE</name>
<dbReference type="InterPro" id="IPR029058">
    <property type="entry name" value="AB_hydrolase_fold"/>
</dbReference>
<dbReference type="SUPFAM" id="SSF53474">
    <property type="entry name" value="alpha/beta-Hydrolases"/>
    <property type="match status" value="1"/>
</dbReference>
<evidence type="ECO:0000259" key="4">
    <source>
        <dbReference type="Pfam" id="PF06441"/>
    </source>
</evidence>
<keyword evidence="2" id="KW-0058">Aromatic hydrocarbons catabolism</keyword>
<evidence type="ECO:0000256" key="1">
    <source>
        <dbReference type="ARBA" id="ARBA00010088"/>
    </source>
</evidence>
<dbReference type="OrthoDB" id="27092at2"/>
<dbReference type="EMBL" id="JYJG01000475">
    <property type="protein sequence ID" value="KJK34082.1"/>
    <property type="molecule type" value="Genomic_DNA"/>
</dbReference>
<dbReference type="InterPro" id="IPR016292">
    <property type="entry name" value="Epoxide_hydrolase"/>
</dbReference>
<reference evidence="5 6" key="1">
    <citation type="submission" date="2015-02" db="EMBL/GenBank/DDBJ databases">
        <authorList>
            <person name="Ju K.-S."/>
            <person name="Doroghazi J.R."/>
            <person name="Metcalf W."/>
        </authorList>
    </citation>
    <scope>NUCLEOTIDE SEQUENCE [LARGE SCALE GENOMIC DNA]</scope>
    <source>
        <strain evidence="5 6">NRRL B-16140</strain>
    </source>
</reference>
<dbReference type="PANTHER" id="PTHR21661:SF35">
    <property type="entry name" value="EPOXIDE HYDROLASE"/>
    <property type="match status" value="1"/>
</dbReference>
<organism evidence="5 6">
    <name type="scientific">Lentzea aerocolonigenes</name>
    <name type="common">Lechevalieria aerocolonigenes</name>
    <name type="synonym">Saccharothrix aerocolonigenes</name>
    <dbReference type="NCBI Taxonomy" id="68170"/>
    <lineage>
        <taxon>Bacteria</taxon>
        <taxon>Bacillati</taxon>
        <taxon>Actinomycetota</taxon>
        <taxon>Actinomycetes</taxon>
        <taxon>Pseudonocardiales</taxon>
        <taxon>Pseudonocardiaceae</taxon>
        <taxon>Lentzea</taxon>
    </lineage>
</organism>
<keyword evidence="3" id="KW-0378">Hydrolase</keyword>
<dbReference type="Proteomes" id="UP000033393">
    <property type="component" value="Unassembled WGS sequence"/>
</dbReference>
<dbReference type="Gene3D" id="3.40.50.1820">
    <property type="entry name" value="alpha/beta hydrolase"/>
    <property type="match status" value="1"/>
</dbReference>
<comment type="caution">
    <text evidence="5">The sequence shown here is derived from an EMBL/GenBank/DDBJ whole genome shotgun (WGS) entry which is preliminary data.</text>
</comment>
<evidence type="ECO:0000256" key="2">
    <source>
        <dbReference type="ARBA" id="ARBA00022797"/>
    </source>
</evidence>
<dbReference type="GO" id="GO:0097176">
    <property type="term" value="P:epoxide metabolic process"/>
    <property type="evidence" value="ECO:0007669"/>
    <property type="project" value="TreeGrafter"/>
</dbReference>
<gene>
    <name evidence="5" type="ORF">UK23_44080</name>
</gene>
<keyword evidence="6" id="KW-1185">Reference proteome</keyword>